<evidence type="ECO:0000256" key="3">
    <source>
        <dbReference type="SAM" id="MobiDB-lite"/>
    </source>
</evidence>
<dbReference type="AlphaFoldDB" id="A0A382UNR7"/>
<keyword evidence="2" id="KW-0677">Repeat</keyword>
<dbReference type="Gene3D" id="3.40.250.10">
    <property type="entry name" value="Rhodanese-like domain"/>
    <property type="match status" value="1"/>
</dbReference>
<reference evidence="5" key="1">
    <citation type="submission" date="2018-05" db="EMBL/GenBank/DDBJ databases">
        <authorList>
            <person name="Lanie J.A."/>
            <person name="Ng W.-L."/>
            <person name="Kazmierczak K.M."/>
            <person name="Andrzejewski T.M."/>
            <person name="Davidsen T.M."/>
            <person name="Wayne K.J."/>
            <person name="Tettelin H."/>
            <person name="Glass J.I."/>
            <person name="Rusch D."/>
            <person name="Podicherti R."/>
            <person name="Tsui H.-C.T."/>
            <person name="Winkler M.E."/>
        </authorList>
    </citation>
    <scope>NUCLEOTIDE SEQUENCE</scope>
</reference>
<name>A0A382UNR7_9ZZZZ</name>
<evidence type="ECO:0000259" key="4">
    <source>
        <dbReference type="PROSITE" id="PS50206"/>
    </source>
</evidence>
<dbReference type="EMBL" id="UINC01145654">
    <property type="protein sequence ID" value="SVD35916.1"/>
    <property type="molecule type" value="Genomic_DNA"/>
</dbReference>
<dbReference type="InterPro" id="IPR045078">
    <property type="entry name" value="TST/MPST-like"/>
</dbReference>
<dbReference type="PANTHER" id="PTHR11364:SF27">
    <property type="entry name" value="SULFURTRANSFERASE"/>
    <property type="match status" value="1"/>
</dbReference>
<gene>
    <name evidence="5" type="ORF">METZ01_LOCUS388770</name>
</gene>
<organism evidence="5">
    <name type="scientific">marine metagenome</name>
    <dbReference type="NCBI Taxonomy" id="408172"/>
    <lineage>
        <taxon>unclassified sequences</taxon>
        <taxon>metagenomes</taxon>
        <taxon>ecological metagenomes</taxon>
    </lineage>
</organism>
<dbReference type="PANTHER" id="PTHR11364">
    <property type="entry name" value="THIOSULFATE SULFERTANSFERASE"/>
    <property type="match status" value="1"/>
</dbReference>
<dbReference type="SUPFAM" id="SSF52821">
    <property type="entry name" value="Rhodanese/Cell cycle control phosphatase"/>
    <property type="match status" value="1"/>
</dbReference>
<dbReference type="PROSITE" id="PS50206">
    <property type="entry name" value="RHODANESE_3"/>
    <property type="match status" value="1"/>
</dbReference>
<dbReference type="GO" id="GO:0005739">
    <property type="term" value="C:mitochondrion"/>
    <property type="evidence" value="ECO:0007669"/>
    <property type="project" value="TreeGrafter"/>
</dbReference>
<evidence type="ECO:0000256" key="1">
    <source>
        <dbReference type="ARBA" id="ARBA00022679"/>
    </source>
</evidence>
<evidence type="ECO:0000256" key="2">
    <source>
        <dbReference type="ARBA" id="ARBA00022737"/>
    </source>
</evidence>
<feature type="domain" description="Rhodanese" evidence="4">
    <location>
        <begin position="11"/>
        <end position="99"/>
    </location>
</feature>
<dbReference type="GO" id="GO:0004792">
    <property type="term" value="F:thiosulfate-cyanide sulfurtransferase activity"/>
    <property type="evidence" value="ECO:0007669"/>
    <property type="project" value="TreeGrafter"/>
</dbReference>
<accession>A0A382UNR7</accession>
<protein>
    <recommendedName>
        <fullName evidence="4">Rhodanese domain-containing protein</fullName>
    </recommendedName>
</protein>
<dbReference type="InterPro" id="IPR001763">
    <property type="entry name" value="Rhodanese-like_dom"/>
</dbReference>
<feature type="non-terminal residue" evidence="5">
    <location>
        <position position="1"/>
    </location>
</feature>
<proteinExistence type="predicted"/>
<feature type="region of interest" description="Disordered" evidence="3">
    <location>
        <begin position="1"/>
        <end position="23"/>
    </location>
</feature>
<dbReference type="InterPro" id="IPR036873">
    <property type="entry name" value="Rhodanese-like_dom_sf"/>
</dbReference>
<keyword evidence="1" id="KW-0808">Transferase</keyword>
<sequence length="100" mass="10972">RSKNRFLGLEPEPRPGIKSGSIEGSKSVPLSEIVNLKDNTFLDTKKLRDIFNSSEITSNKIVMSCGSSVSAASLALAYSLINDDYIPKIYIGSWTEFGKK</sequence>
<evidence type="ECO:0000313" key="5">
    <source>
        <dbReference type="EMBL" id="SVD35916.1"/>
    </source>
</evidence>